<dbReference type="Proteomes" id="UP000294575">
    <property type="component" value="Unassembled WGS sequence"/>
</dbReference>
<dbReference type="Pfam" id="PF00114">
    <property type="entry name" value="Pilin"/>
    <property type="match status" value="1"/>
</dbReference>
<dbReference type="InterPro" id="IPR001082">
    <property type="entry name" value="Pilin"/>
</dbReference>
<dbReference type="PANTHER" id="PTHR30093">
    <property type="entry name" value="GENERAL SECRETION PATHWAY PROTEIN G"/>
    <property type="match status" value="1"/>
</dbReference>
<evidence type="ECO:0000256" key="3">
    <source>
        <dbReference type="ARBA" id="ARBA00029638"/>
    </source>
</evidence>
<dbReference type="SUPFAM" id="SSF54523">
    <property type="entry name" value="Pili subunits"/>
    <property type="match status" value="1"/>
</dbReference>
<organism evidence="6 7">
    <name type="scientific">Thiopseudomonas denitrificans</name>
    <dbReference type="NCBI Taxonomy" id="1501432"/>
    <lineage>
        <taxon>Bacteria</taxon>
        <taxon>Pseudomonadati</taxon>
        <taxon>Pseudomonadota</taxon>
        <taxon>Gammaproteobacteria</taxon>
        <taxon>Pseudomonadales</taxon>
        <taxon>Pseudomonadaceae</taxon>
        <taxon>Thiopseudomonas</taxon>
    </lineage>
</organism>
<keyword evidence="7" id="KW-1185">Reference proteome</keyword>
<dbReference type="NCBIfam" id="TIGR02532">
    <property type="entry name" value="IV_pilin_GFxxxE"/>
    <property type="match status" value="1"/>
</dbReference>
<protein>
    <recommendedName>
        <fullName evidence="3">Pilin</fullName>
    </recommendedName>
</protein>
<comment type="caution">
    <text evidence="6">The sequence shown here is derived from an EMBL/GenBank/DDBJ whole genome shotgun (WGS) entry which is preliminary data.</text>
</comment>
<dbReference type="PROSITE" id="PS00409">
    <property type="entry name" value="PROKAR_NTER_METHYL"/>
    <property type="match status" value="1"/>
</dbReference>
<proteinExistence type="inferred from homology"/>
<accession>A0A4R6TZF0</accession>
<keyword evidence="5" id="KW-0812">Transmembrane</keyword>
<dbReference type="Gene3D" id="3.30.700.10">
    <property type="entry name" value="Glycoprotein, Type 4 Pilin"/>
    <property type="match status" value="1"/>
</dbReference>
<comment type="similarity">
    <text evidence="1 4">Belongs to the N-Me-Phe pilin family.</text>
</comment>
<dbReference type="GO" id="GO:0007155">
    <property type="term" value="P:cell adhesion"/>
    <property type="evidence" value="ECO:0007669"/>
    <property type="project" value="InterPro"/>
</dbReference>
<reference evidence="6 7" key="1">
    <citation type="submission" date="2019-03" db="EMBL/GenBank/DDBJ databases">
        <title>Genomic Encyclopedia of Type Strains, Phase IV (KMG-IV): sequencing the most valuable type-strain genomes for metagenomic binning, comparative biology and taxonomic classification.</title>
        <authorList>
            <person name="Goeker M."/>
        </authorList>
    </citation>
    <scope>NUCLEOTIDE SEQUENCE [LARGE SCALE GENOMIC DNA]</scope>
    <source>
        <strain evidence="6 7">DSM 28679</strain>
    </source>
</reference>
<evidence type="ECO:0000256" key="2">
    <source>
        <dbReference type="ARBA" id="ARBA00022481"/>
    </source>
</evidence>
<dbReference type="GO" id="GO:0044096">
    <property type="term" value="C:type IV pilus"/>
    <property type="evidence" value="ECO:0007669"/>
    <property type="project" value="TreeGrafter"/>
</dbReference>
<sequence length="218" mass="22204">MQIFILFILNSPLDSCARKAGMPVAIAPAGSPATGTIPAGPDLTFRRDKMKNMQKGFTLIELMIVVAIIGILAAVAIPQYQTYVAKSQVSRVMGEAGSLRTSSEVCLLEGRTTVHSNLPAGTDPAATDCDLQASASSVLTGAAQGNGVAAPAGTGYPTVTLSGSADSTIVATFGNSAAAQLTTAGSNTLTWTRNQQGTWTCTTSVDSKYRPAGCGAGS</sequence>
<keyword evidence="2" id="KW-0488">Methylation</keyword>
<evidence type="ECO:0000313" key="7">
    <source>
        <dbReference type="Proteomes" id="UP000294575"/>
    </source>
</evidence>
<feature type="transmembrane region" description="Helical" evidence="5">
    <location>
        <begin position="56"/>
        <end position="77"/>
    </location>
</feature>
<dbReference type="PANTHER" id="PTHR30093:SF34">
    <property type="entry name" value="PREPILIN PEPTIDASE-DEPENDENT PROTEIN D"/>
    <property type="match status" value="1"/>
</dbReference>
<dbReference type="InterPro" id="IPR012902">
    <property type="entry name" value="N_methyl_site"/>
</dbReference>
<dbReference type="AlphaFoldDB" id="A0A4R6TZF0"/>
<name>A0A4R6TZF0_9GAMM</name>
<dbReference type="EMBL" id="SNYK01000003">
    <property type="protein sequence ID" value="TDQ39001.1"/>
    <property type="molecule type" value="Genomic_DNA"/>
</dbReference>
<evidence type="ECO:0000313" key="6">
    <source>
        <dbReference type="EMBL" id="TDQ39001.1"/>
    </source>
</evidence>
<evidence type="ECO:0000256" key="4">
    <source>
        <dbReference type="RuleBase" id="RU000389"/>
    </source>
</evidence>
<keyword evidence="5" id="KW-1133">Transmembrane helix</keyword>
<gene>
    <name evidence="6" type="ORF">DFQ45_103171</name>
</gene>
<evidence type="ECO:0000256" key="1">
    <source>
        <dbReference type="ARBA" id="ARBA00005233"/>
    </source>
</evidence>
<keyword evidence="4" id="KW-0281">Fimbrium</keyword>
<dbReference type="Pfam" id="PF07963">
    <property type="entry name" value="N_methyl"/>
    <property type="match status" value="1"/>
</dbReference>
<dbReference type="GO" id="GO:0043107">
    <property type="term" value="P:type IV pilus-dependent motility"/>
    <property type="evidence" value="ECO:0007669"/>
    <property type="project" value="TreeGrafter"/>
</dbReference>
<dbReference type="InterPro" id="IPR045584">
    <property type="entry name" value="Pilin-like"/>
</dbReference>
<evidence type="ECO:0000256" key="5">
    <source>
        <dbReference type="SAM" id="Phobius"/>
    </source>
</evidence>
<keyword evidence="5" id="KW-0472">Membrane</keyword>